<feature type="region of interest" description="Disordered" evidence="1">
    <location>
        <begin position="67"/>
        <end position="87"/>
    </location>
</feature>
<evidence type="ECO:0000313" key="3">
    <source>
        <dbReference type="Proteomes" id="UP000636709"/>
    </source>
</evidence>
<comment type="caution">
    <text evidence="2">The sequence shown here is derived from an EMBL/GenBank/DDBJ whole genome shotgun (WGS) entry which is preliminary data.</text>
</comment>
<evidence type="ECO:0000256" key="1">
    <source>
        <dbReference type="SAM" id="MobiDB-lite"/>
    </source>
</evidence>
<reference evidence="2" key="1">
    <citation type="submission" date="2020-07" db="EMBL/GenBank/DDBJ databases">
        <title>Genome sequence and genetic diversity analysis of an under-domesticated orphan crop, white fonio (Digitaria exilis).</title>
        <authorList>
            <person name="Bennetzen J.L."/>
            <person name="Chen S."/>
            <person name="Ma X."/>
            <person name="Wang X."/>
            <person name="Yssel A.E.J."/>
            <person name="Chaluvadi S.R."/>
            <person name="Johnson M."/>
            <person name="Gangashetty P."/>
            <person name="Hamidou F."/>
            <person name="Sanogo M.D."/>
            <person name="Zwaenepoel A."/>
            <person name="Wallace J."/>
            <person name="Van De Peer Y."/>
            <person name="Van Deynze A."/>
        </authorList>
    </citation>
    <scope>NUCLEOTIDE SEQUENCE</scope>
    <source>
        <tissue evidence="2">Leaves</tissue>
    </source>
</reference>
<name>A0A835EEX0_9POAL</name>
<dbReference type="Proteomes" id="UP000636709">
    <property type="component" value="Unassembled WGS sequence"/>
</dbReference>
<sequence length="209" mass="22662">MRTPGRISLEVSPERSYGLSVTEKSPEHMCDGVRRRRHSAPFIFSPPSLTCKSRCAERGSRFWPLANEVSSDEEEMDSKGGSVLDSDSDSEFVGDALMAGFSTDDLRRAEALATNVVSPSFGSVGCGAGQIKHPRTLARRIVDAVAERRSPGVKPWHGPLPKRRSSPSLTLGDALVKDVRLPGIDSGRFRFSELHDGVPPVMGTTMAQP</sequence>
<accession>A0A835EEX0</accession>
<keyword evidence="3" id="KW-1185">Reference proteome</keyword>
<dbReference type="AlphaFoldDB" id="A0A835EEX0"/>
<feature type="region of interest" description="Disordered" evidence="1">
    <location>
        <begin position="1"/>
        <end position="23"/>
    </location>
</feature>
<organism evidence="2 3">
    <name type="scientific">Digitaria exilis</name>
    <dbReference type="NCBI Taxonomy" id="1010633"/>
    <lineage>
        <taxon>Eukaryota</taxon>
        <taxon>Viridiplantae</taxon>
        <taxon>Streptophyta</taxon>
        <taxon>Embryophyta</taxon>
        <taxon>Tracheophyta</taxon>
        <taxon>Spermatophyta</taxon>
        <taxon>Magnoliopsida</taxon>
        <taxon>Liliopsida</taxon>
        <taxon>Poales</taxon>
        <taxon>Poaceae</taxon>
        <taxon>PACMAD clade</taxon>
        <taxon>Panicoideae</taxon>
        <taxon>Panicodae</taxon>
        <taxon>Paniceae</taxon>
        <taxon>Anthephorinae</taxon>
        <taxon>Digitaria</taxon>
    </lineage>
</organism>
<gene>
    <name evidence="2" type="ORF">HU200_043607</name>
</gene>
<dbReference type="EMBL" id="JACEFO010002065">
    <property type="protein sequence ID" value="KAF8686225.1"/>
    <property type="molecule type" value="Genomic_DNA"/>
</dbReference>
<dbReference type="OrthoDB" id="10574690at2759"/>
<evidence type="ECO:0000313" key="2">
    <source>
        <dbReference type="EMBL" id="KAF8686225.1"/>
    </source>
</evidence>
<feature type="region of interest" description="Disordered" evidence="1">
    <location>
        <begin position="149"/>
        <end position="168"/>
    </location>
</feature>
<proteinExistence type="predicted"/>
<protein>
    <submittedName>
        <fullName evidence="2">Uncharacterized protein</fullName>
    </submittedName>
</protein>